<dbReference type="GO" id="GO:0003887">
    <property type="term" value="F:DNA-directed DNA polymerase activity"/>
    <property type="evidence" value="ECO:0007669"/>
    <property type="project" value="UniProtKB-UniRule"/>
</dbReference>
<dbReference type="InParanoid" id="W0RKB3"/>
<protein>
    <recommendedName>
        <fullName evidence="15">DNA polymerase IV</fullName>
        <shortName evidence="15">Pol IV</shortName>
        <ecNumber evidence="15">2.7.7.7</ecNumber>
    </recommendedName>
</protein>
<keyword evidence="19" id="KW-1185">Reference proteome</keyword>
<evidence type="ECO:0000256" key="12">
    <source>
        <dbReference type="ARBA" id="ARBA00023125"/>
    </source>
</evidence>
<keyword evidence="13 15" id="KW-0234">DNA repair</keyword>
<dbReference type="Gene3D" id="3.30.1490.100">
    <property type="entry name" value="DNA polymerase, Y-family, little finger domain"/>
    <property type="match status" value="1"/>
</dbReference>
<dbReference type="HOGENOM" id="CLU_012348_1_0_0"/>
<keyword evidence="11 15" id="KW-0239">DNA-directed DNA polymerase</keyword>
<evidence type="ECO:0000256" key="11">
    <source>
        <dbReference type="ARBA" id="ARBA00022932"/>
    </source>
</evidence>
<feature type="binding site" evidence="15">
    <location>
        <position position="9"/>
    </location>
    <ligand>
        <name>Mg(2+)</name>
        <dbReference type="ChEBI" id="CHEBI:18420"/>
    </ligand>
</feature>
<dbReference type="EMBL" id="CP007128">
    <property type="protein sequence ID" value="AHG91539.1"/>
    <property type="molecule type" value="Genomic_DNA"/>
</dbReference>
<evidence type="ECO:0000256" key="6">
    <source>
        <dbReference type="ARBA" id="ARBA00022695"/>
    </source>
</evidence>
<keyword evidence="10 15" id="KW-0460">Magnesium</keyword>
<reference evidence="18 19" key="1">
    <citation type="journal article" date="2014" name="Genome Announc.">
        <title>Genome Sequence and Methylome of Soil Bacterium Gemmatirosa kalamazoonensis KBS708T, a Member of the Rarely Cultivated Gemmatimonadetes Phylum.</title>
        <authorList>
            <person name="Debruyn J.M."/>
            <person name="Radosevich M."/>
            <person name="Wommack K.E."/>
            <person name="Polson S.W."/>
            <person name="Hauser L.J."/>
            <person name="Fawaz M.N."/>
            <person name="Korlach J."/>
            <person name="Tsai Y.C."/>
        </authorList>
    </citation>
    <scope>NUCLEOTIDE SEQUENCE [LARGE SCALE GENOMIC DNA]</scope>
    <source>
        <strain evidence="18 19">KBS708</strain>
    </source>
</reference>
<evidence type="ECO:0000256" key="16">
    <source>
        <dbReference type="SAM" id="MobiDB-lite"/>
    </source>
</evidence>
<keyword evidence="5 15" id="KW-0808">Transferase</keyword>
<keyword evidence="3 15" id="KW-0515">Mutator protein</keyword>
<feature type="binding site" evidence="15">
    <location>
        <position position="106"/>
    </location>
    <ligand>
        <name>Mg(2+)</name>
        <dbReference type="ChEBI" id="CHEBI:18420"/>
    </ligand>
</feature>
<evidence type="ECO:0000256" key="13">
    <source>
        <dbReference type="ARBA" id="ARBA00023204"/>
    </source>
</evidence>
<sequence length="407" mass="44578">MTRRILHYDIDAFFTQCAAVEWPDTAGKAELLVVGGSAESRGVVTSASYAARKYGIRAGMATSTAKRLCPQALFVPVPRGTVGEKSRAVVAVIRSRAPVVVPTGVDEGYVDLTGTEKLPGYEDAEAFARRLREAVRDETGMTLSIAVAPNKLVAKVAVDYAKPHKGGDGVIVVVPGEEAAFMERLALGDLPGIGPKFAEKLAHIGLRTVRDVLPLDLQALTTILGADTARWLHDRVRGKDDSPVEERDEVKSTGREETFPRDLHDDAELERELLALCERVGADLRGEQFRARTVTVKIKDGDFTRRQASLTLPRAIESDRAIWEVARPLLHRLRRARRVGARLLGVTLSQLEHASAPQQLGLFDETVVAPDDVVETEKDRRVSQTVDAIRAKFGRDVIKRAGRLDES</sequence>
<evidence type="ECO:0000256" key="8">
    <source>
        <dbReference type="ARBA" id="ARBA00022723"/>
    </source>
</evidence>
<dbReference type="RefSeq" id="WP_025412987.1">
    <property type="nucleotide sequence ID" value="NZ_CP007128.1"/>
</dbReference>
<evidence type="ECO:0000256" key="15">
    <source>
        <dbReference type="HAMAP-Rule" id="MF_01113"/>
    </source>
</evidence>
<dbReference type="Gene3D" id="1.10.150.20">
    <property type="entry name" value="5' to 3' exonuclease, C-terminal subdomain"/>
    <property type="match status" value="1"/>
</dbReference>
<feature type="region of interest" description="Disordered" evidence="16">
    <location>
        <begin position="238"/>
        <end position="257"/>
    </location>
</feature>
<dbReference type="InterPro" id="IPR050116">
    <property type="entry name" value="DNA_polymerase-Y"/>
</dbReference>
<proteinExistence type="inferred from homology"/>
<dbReference type="Gene3D" id="3.40.1170.60">
    <property type="match status" value="1"/>
</dbReference>
<comment type="similarity">
    <text evidence="2 15">Belongs to the DNA polymerase type-Y family.</text>
</comment>
<dbReference type="GO" id="GO:0005829">
    <property type="term" value="C:cytosol"/>
    <property type="evidence" value="ECO:0007669"/>
    <property type="project" value="TreeGrafter"/>
</dbReference>
<dbReference type="FunFam" id="3.30.1490.100:FF:000004">
    <property type="entry name" value="DNA polymerase IV"/>
    <property type="match status" value="1"/>
</dbReference>
<dbReference type="GO" id="GO:0000287">
    <property type="term" value="F:magnesium ion binding"/>
    <property type="evidence" value="ECO:0007669"/>
    <property type="project" value="UniProtKB-UniRule"/>
</dbReference>
<dbReference type="Gene3D" id="3.30.70.270">
    <property type="match status" value="1"/>
</dbReference>
<dbReference type="InterPro" id="IPR022880">
    <property type="entry name" value="DNApol_IV"/>
</dbReference>
<dbReference type="GO" id="GO:0042276">
    <property type="term" value="P:error-prone translesion synthesis"/>
    <property type="evidence" value="ECO:0007669"/>
    <property type="project" value="TreeGrafter"/>
</dbReference>
<evidence type="ECO:0000256" key="2">
    <source>
        <dbReference type="ARBA" id="ARBA00010945"/>
    </source>
</evidence>
<dbReference type="Pfam" id="PF11799">
    <property type="entry name" value="IMS_C"/>
    <property type="match status" value="1"/>
</dbReference>
<dbReference type="PANTHER" id="PTHR11076:SF33">
    <property type="entry name" value="DNA POLYMERASE KAPPA"/>
    <property type="match status" value="1"/>
</dbReference>
<dbReference type="InterPro" id="IPR053848">
    <property type="entry name" value="IMS_HHH_1"/>
</dbReference>
<dbReference type="PATRIC" id="fig|861299.3.peg.4058"/>
<dbReference type="PANTHER" id="PTHR11076">
    <property type="entry name" value="DNA REPAIR POLYMERASE UMUC / TRANSFERASE FAMILY MEMBER"/>
    <property type="match status" value="1"/>
</dbReference>
<keyword evidence="12 15" id="KW-0238">DNA-binding</keyword>
<dbReference type="InterPro" id="IPR001126">
    <property type="entry name" value="UmuC"/>
</dbReference>
<comment type="subunit">
    <text evidence="15">Monomer.</text>
</comment>
<evidence type="ECO:0000256" key="5">
    <source>
        <dbReference type="ARBA" id="ARBA00022679"/>
    </source>
</evidence>
<dbReference type="Pfam" id="PF00817">
    <property type="entry name" value="IMS"/>
    <property type="match status" value="1"/>
</dbReference>
<evidence type="ECO:0000313" key="19">
    <source>
        <dbReference type="Proteomes" id="UP000019151"/>
    </source>
</evidence>
<dbReference type="STRING" id="861299.J421_4002"/>
<keyword evidence="9 15" id="KW-0227">DNA damage</keyword>
<feature type="domain" description="UmuC" evidence="17">
    <location>
        <begin position="5"/>
        <end position="194"/>
    </location>
</feature>
<feature type="active site" evidence="15">
    <location>
        <position position="107"/>
    </location>
</feature>
<dbReference type="SUPFAM" id="SSF56672">
    <property type="entry name" value="DNA/RNA polymerases"/>
    <property type="match status" value="1"/>
</dbReference>
<keyword evidence="8 15" id="KW-0479">Metal-binding</keyword>
<dbReference type="CDD" id="cd03586">
    <property type="entry name" value="PolY_Pol_IV_kappa"/>
    <property type="match status" value="1"/>
</dbReference>
<dbReference type="HAMAP" id="MF_01113">
    <property type="entry name" value="DNApol_IV"/>
    <property type="match status" value="1"/>
</dbReference>
<evidence type="ECO:0000256" key="3">
    <source>
        <dbReference type="ARBA" id="ARBA00022457"/>
    </source>
</evidence>
<dbReference type="AlphaFoldDB" id="W0RKB3"/>
<dbReference type="InterPro" id="IPR043502">
    <property type="entry name" value="DNA/RNA_pol_sf"/>
</dbReference>
<dbReference type="GO" id="GO:0003684">
    <property type="term" value="F:damaged DNA binding"/>
    <property type="evidence" value="ECO:0007669"/>
    <property type="project" value="InterPro"/>
</dbReference>
<dbReference type="InterPro" id="IPR043128">
    <property type="entry name" value="Rev_trsase/Diguanyl_cyclase"/>
</dbReference>
<evidence type="ECO:0000256" key="1">
    <source>
        <dbReference type="ARBA" id="ARBA00004496"/>
    </source>
</evidence>
<dbReference type="KEGG" id="gba:J421_4002"/>
<dbReference type="GO" id="GO:0006261">
    <property type="term" value="P:DNA-templated DNA replication"/>
    <property type="evidence" value="ECO:0007669"/>
    <property type="project" value="UniProtKB-UniRule"/>
</dbReference>
<evidence type="ECO:0000313" key="18">
    <source>
        <dbReference type="EMBL" id="AHG91539.1"/>
    </source>
</evidence>
<keyword evidence="7 15" id="KW-0235">DNA replication</keyword>
<keyword evidence="6 15" id="KW-0548">Nucleotidyltransferase</keyword>
<comment type="cofactor">
    <cofactor evidence="15">
        <name>Mg(2+)</name>
        <dbReference type="ChEBI" id="CHEBI:18420"/>
    </cofactor>
    <text evidence="15">Binds 2 magnesium ions per subunit.</text>
</comment>
<evidence type="ECO:0000259" key="17">
    <source>
        <dbReference type="PROSITE" id="PS50173"/>
    </source>
</evidence>
<name>W0RKB3_9BACT</name>
<evidence type="ECO:0000256" key="7">
    <source>
        <dbReference type="ARBA" id="ARBA00022705"/>
    </source>
</evidence>
<dbReference type="InterPro" id="IPR036775">
    <property type="entry name" value="DNA_pol_Y-fam_lit_finger_sf"/>
</dbReference>
<dbReference type="InterPro" id="IPR017961">
    <property type="entry name" value="DNA_pol_Y-fam_little_finger"/>
</dbReference>
<accession>W0RKB3</accession>
<keyword evidence="4 15" id="KW-0963">Cytoplasm</keyword>
<dbReference type="GO" id="GO:0006281">
    <property type="term" value="P:DNA repair"/>
    <property type="evidence" value="ECO:0007669"/>
    <property type="project" value="UniProtKB-UniRule"/>
</dbReference>
<dbReference type="eggNOG" id="COG0389">
    <property type="taxonomic scope" value="Bacteria"/>
</dbReference>
<dbReference type="PROSITE" id="PS50173">
    <property type="entry name" value="UMUC"/>
    <property type="match status" value="1"/>
</dbReference>
<dbReference type="FunCoup" id="W0RKB3">
    <property type="interactions" value="549"/>
</dbReference>
<comment type="function">
    <text evidence="15">Poorly processive, error-prone DNA polymerase involved in untargeted mutagenesis. Copies undamaged DNA at stalled replication forks, which arise in vivo from mismatched or misaligned primer ends. These misaligned primers can be extended by PolIV. Exhibits no 3'-5' exonuclease (proofreading) activity. May be involved in translesional synthesis, in conjunction with the beta clamp from PolIII.</text>
</comment>
<evidence type="ECO:0000256" key="4">
    <source>
        <dbReference type="ARBA" id="ARBA00022490"/>
    </source>
</evidence>
<dbReference type="Pfam" id="PF21999">
    <property type="entry name" value="IMS_HHH_1"/>
    <property type="match status" value="1"/>
</dbReference>
<dbReference type="SUPFAM" id="SSF100879">
    <property type="entry name" value="Lesion bypass DNA polymerase (Y-family), little finger domain"/>
    <property type="match status" value="1"/>
</dbReference>
<gene>
    <name evidence="15" type="primary">dinB</name>
    <name evidence="18" type="ORF">J421_4002</name>
</gene>
<evidence type="ECO:0000256" key="10">
    <source>
        <dbReference type="ARBA" id="ARBA00022842"/>
    </source>
</evidence>
<comment type="catalytic activity">
    <reaction evidence="14 15">
        <text>DNA(n) + a 2'-deoxyribonucleoside 5'-triphosphate = DNA(n+1) + diphosphate</text>
        <dbReference type="Rhea" id="RHEA:22508"/>
        <dbReference type="Rhea" id="RHEA-COMP:17339"/>
        <dbReference type="Rhea" id="RHEA-COMP:17340"/>
        <dbReference type="ChEBI" id="CHEBI:33019"/>
        <dbReference type="ChEBI" id="CHEBI:61560"/>
        <dbReference type="ChEBI" id="CHEBI:173112"/>
        <dbReference type="EC" id="2.7.7.7"/>
    </reaction>
</comment>
<evidence type="ECO:0000256" key="9">
    <source>
        <dbReference type="ARBA" id="ARBA00022763"/>
    </source>
</evidence>
<dbReference type="Proteomes" id="UP000019151">
    <property type="component" value="Chromosome"/>
</dbReference>
<feature type="site" description="Substrate discrimination" evidence="15">
    <location>
        <position position="14"/>
    </location>
</feature>
<organism evidence="18 19">
    <name type="scientific">Gemmatirosa kalamazoonensis</name>
    <dbReference type="NCBI Taxonomy" id="861299"/>
    <lineage>
        <taxon>Bacteria</taxon>
        <taxon>Pseudomonadati</taxon>
        <taxon>Gemmatimonadota</taxon>
        <taxon>Gemmatimonadia</taxon>
        <taxon>Gemmatimonadales</taxon>
        <taxon>Gemmatimonadaceae</taxon>
        <taxon>Gemmatirosa</taxon>
    </lineage>
</organism>
<dbReference type="OrthoDB" id="9808813at2"/>
<dbReference type="EC" id="2.7.7.7" evidence="15"/>
<evidence type="ECO:0000256" key="14">
    <source>
        <dbReference type="ARBA" id="ARBA00049244"/>
    </source>
</evidence>
<comment type="subcellular location">
    <subcellularLocation>
        <location evidence="1 15">Cytoplasm</location>
    </subcellularLocation>
</comment>
<dbReference type="GO" id="GO:0009432">
    <property type="term" value="P:SOS response"/>
    <property type="evidence" value="ECO:0007669"/>
    <property type="project" value="TreeGrafter"/>
</dbReference>